<protein>
    <submittedName>
        <fullName evidence="2">Uncharacterized protein</fullName>
    </submittedName>
</protein>
<organism evidence="2 3">
    <name type="scientific">Anopheles stephensi</name>
    <name type="common">Indo-Pakistan malaria mosquito</name>
    <dbReference type="NCBI Taxonomy" id="30069"/>
    <lineage>
        <taxon>Eukaryota</taxon>
        <taxon>Metazoa</taxon>
        <taxon>Ecdysozoa</taxon>
        <taxon>Arthropoda</taxon>
        <taxon>Hexapoda</taxon>
        <taxon>Insecta</taxon>
        <taxon>Pterygota</taxon>
        <taxon>Neoptera</taxon>
        <taxon>Endopterygota</taxon>
        <taxon>Diptera</taxon>
        <taxon>Nematocera</taxon>
        <taxon>Culicoidea</taxon>
        <taxon>Culicidae</taxon>
        <taxon>Anophelinae</taxon>
        <taxon>Anopheles</taxon>
    </lineage>
</organism>
<reference evidence="3" key="1">
    <citation type="journal article" date="2014" name="Genome Biol.">
        <title>Genome analysis of a major urban malaria vector mosquito, Anopheles stephensi.</title>
        <authorList>
            <person name="Jiang X."/>
            <person name="Peery A."/>
            <person name="Hall A.B."/>
            <person name="Sharma A."/>
            <person name="Chen X.G."/>
            <person name="Waterhouse R.M."/>
            <person name="Komissarov A."/>
            <person name="Riehle M.M."/>
            <person name="Shouche Y."/>
            <person name="Sharakhova M.V."/>
            <person name="Lawson D."/>
            <person name="Pakpour N."/>
            <person name="Arensburger P."/>
            <person name="Davidson V.L."/>
            <person name="Eiglmeier K."/>
            <person name="Emrich S."/>
            <person name="George P."/>
            <person name="Kennedy R.C."/>
            <person name="Mane S.P."/>
            <person name="Maslen G."/>
            <person name="Oringanje C."/>
            <person name="Qi Y."/>
            <person name="Settlage R."/>
            <person name="Tojo M."/>
            <person name="Tubio J.M."/>
            <person name="Unger M.F."/>
            <person name="Wang B."/>
            <person name="Vernick K.D."/>
            <person name="Ribeiro J.M."/>
            <person name="James A.A."/>
            <person name="Michel K."/>
            <person name="Riehle M.A."/>
            <person name="Luckhart S."/>
            <person name="Sharakhov I.V."/>
            <person name="Tu Z."/>
        </authorList>
    </citation>
    <scope>NUCLEOTIDE SEQUENCE [LARGE SCALE GENOMIC DNA]</scope>
    <source>
        <strain evidence="3">Indian</strain>
    </source>
</reference>
<keyword evidence="3" id="KW-1185">Reference proteome</keyword>
<accession>A0A182YHP0</accession>
<feature type="region of interest" description="Disordered" evidence="1">
    <location>
        <begin position="126"/>
        <end position="152"/>
    </location>
</feature>
<reference evidence="2" key="2">
    <citation type="submission" date="2020-05" db="UniProtKB">
        <authorList>
            <consortium name="EnsemblMetazoa"/>
        </authorList>
    </citation>
    <scope>IDENTIFICATION</scope>
    <source>
        <strain evidence="2">Indian</strain>
    </source>
</reference>
<dbReference type="STRING" id="30069.A0A182YHP0"/>
<feature type="compositionally biased region" description="Low complexity" evidence="1">
    <location>
        <begin position="126"/>
        <end position="138"/>
    </location>
</feature>
<evidence type="ECO:0000313" key="2">
    <source>
        <dbReference type="EnsemblMetazoa" id="ASTEI07976-PA"/>
    </source>
</evidence>
<evidence type="ECO:0000256" key="1">
    <source>
        <dbReference type="SAM" id="MobiDB-lite"/>
    </source>
</evidence>
<dbReference type="VEuPathDB" id="VectorBase:ASTEI20_033418"/>
<evidence type="ECO:0000313" key="3">
    <source>
        <dbReference type="Proteomes" id="UP000076408"/>
    </source>
</evidence>
<name>A0A182YHP0_ANOST</name>
<proteinExistence type="predicted"/>
<dbReference type="VEuPathDB" id="VectorBase:ASTEI07976"/>
<dbReference type="Proteomes" id="UP000076408">
    <property type="component" value="Unassembled WGS sequence"/>
</dbReference>
<dbReference type="AlphaFoldDB" id="A0A182YHP0"/>
<dbReference type="EnsemblMetazoa" id="ASTEI07976-RA">
    <property type="protein sequence ID" value="ASTEI07976-PA"/>
    <property type="gene ID" value="ASTEI07976"/>
</dbReference>
<sequence length="321" mass="34919">MREAFPSLPFDNITEEKLLLLLLLAARPSPTAQHEPPNDDDHDRRPDELTIIGEKIIINREGETIKQTLVDNEHDQPTLQKNAVLDTDDTAQSHAGHLPAAVLTAATATVAAAAAAAAAAATTTTATTSPSVSSTTQQQHHHHHQQQHYSVAASASATAAAATFSTTASAAAAAANSISNSSGTALAVAPVPFSGELEELQNILHFPEEVALRITDMEYQLFYQTRGTIKHRSIDYPEQHIAAELDHFLHHPDPPGSVPRSNRKAQAHHIDLGYDRYFRYAVPKATPWNGTDTHSAKAHTIRAQFSYHVRTRTQAARRTSW</sequence>